<reference evidence="1 2" key="1">
    <citation type="submission" date="2015-01" db="EMBL/GenBank/DDBJ databases">
        <title>Evolution of Trichinella species and genotypes.</title>
        <authorList>
            <person name="Korhonen P.K."/>
            <person name="Edoardo P."/>
            <person name="Giuseppe L.R."/>
            <person name="Gasser R.B."/>
        </authorList>
    </citation>
    <scope>NUCLEOTIDE SEQUENCE [LARGE SCALE GENOMIC DNA]</scope>
    <source>
        <strain evidence="1">ISS470</strain>
    </source>
</reference>
<dbReference type="EMBL" id="JYDT01000073">
    <property type="protein sequence ID" value="KRY86342.1"/>
    <property type="molecule type" value="Genomic_DNA"/>
</dbReference>
<protein>
    <submittedName>
        <fullName evidence="1">Uncharacterized protein</fullName>
    </submittedName>
</protein>
<name>A0A0V1FJW5_TRIPS</name>
<dbReference type="OrthoDB" id="10514554at2759"/>
<evidence type="ECO:0000313" key="2">
    <source>
        <dbReference type="Proteomes" id="UP000054995"/>
    </source>
</evidence>
<accession>A0A0V1FJW5</accession>
<gene>
    <name evidence="1" type="ORF">T4D_2985</name>
</gene>
<dbReference type="Proteomes" id="UP000054995">
    <property type="component" value="Unassembled WGS sequence"/>
</dbReference>
<proteinExistence type="predicted"/>
<keyword evidence="2" id="KW-1185">Reference proteome</keyword>
<sequence>MIHEYIGSFVVHSSKKLKNRFTVRRRLHVGQLTFVFVSVTLHLFECLCHNLDVVGCLGLGNLNVENLKSFSCRVEVDVEHSAPVVSCVTLDVMRDDQVS</sequence>
<organism evidence="1 2">
    <name type="scientific">Trichinella pseudospiralis</name>
    <name type="common">Parasitic roundworm</name>
    <dbReference type="NCBI Taxonomy" id="6337"/>
    <lineage>
        <taxon>Eukaryota</taxon>
        <taxon>Metazoa</taxon>
        <taxon>Ecdysozoa</taxon>
        <taxon>Nematoda</taxon>
        <taxon>Enoplea</taxon>
        <taxon>Dorylaimia</taxon>
        <taxon>Trichinellida</taxon>
        <taxon>Trichinellidae</taxon>
        <taxon>Trichinella</taxon>
    </lineage>
</organism>
<dbReference type="AlphaFoldDB" id="A0A0V1FJW5"/>
<evidence type="ECO:0000313" key="1">
    <source>
        <dbReference type="EMBL" id="KRY86342.1"/>
    </source>
</evidence>
<comment type="caution">
    <text evidence="1">The sequence shown here is derived from an EMBL/GenBank/DDBJ whole genome shotgun (WGS) entry which is preliminary data.</text>
</comment>